<dbReference type="Gene3D" id="3.30.1330.30">
    <property type="match status" value="1"/>
</dbReference>
<feature type="compositionally biased region" description="Basic and acidic residues" evidence="1">
    <location>
        <begin position="1"/>
        <end position="14"/>
    </location>
</feature>
<dbReference type="Pfam" id="PF07997">
    <property type="entry name" value="DUF1694"/>
    <property type="match status" value="1"/>
</dbReference>
<dbReference type="InterPro" id="IPR012543">
    <property type="entry name" value="DUF1694"/>
</dbReference>
<dbReference type="RefSeq" id="WP_209558731.1">
    <property type="nucleotide sequence ID" value="NZ_JAEDXU010000011.1"/>
</dbReference>
<feature type="region of interest" description="Disordered" evidence="1">
    <location>
        <begin position="1"/>
        <end position="22"/>
    </location>
</feature>
<dbReference type="Proteomes" id="UP000673375">
    <property type="component" value="Unassembled WGS sequence"/>
</dbReference>
<accession>A0ABS4CP95</accession>
<evidence type="ECO:0000256" key="1">
    <source>
        <dbReference type="SAM" id="MobiDB-lite"/>
    </source>
</evidence>
<dbReference type="SUPFAM" id="SSF160515">
    <property type="entry name" value="YueI-like"/>
    <property type="match status" value="1"/>
</dbReference>
<keyword evidence="3" id="KW-1185">Reference proteome</keyword>
<sequence>MGQDELQKHLDKSRYGTPQLKPDEQRKYMGTFRERCFLTMTIAQMKNERDKKNFLKELAAHPQGTVLLNGKMDISLQSAYIKLINAHGGHFTVVNEAQSSEPEALGLVLAADHAVDVAEVDIDKKYPDTPEQKPAEKSFWKSLFH</sequence>
<evidence type="ECO:0000313" key="2">
    <source>
        <dbReference type="EMBL" id="MBP1047951.1"/>
    </source>
</evidence>
<dbReference type="EMBL" id="JAEDXU010000011">
    <property type="protein sequence ID" value="MBP1047951.1"/>
    <property type="molecule type" value="Genomic_DNA"/>
</dbReference>
<organism evidence="2 3">
    <name type="scientific">Enterococcus larvae</name>
    <dbReference type="NCBI Taxonomy" id="2794352"/>
    <lineage>
        <taxon>Bacteria</taxon>
        <taxon>Bacillati</taxon>
        <taxon>Bacillota</taxon>
        <taxon>Bacilli</taxon>
        <taxon>Lactobacillales</taxon>
        <taxon>Enterococcaceae</taxon>
        <taxon>Enterococcus</taxon>
    </lineage>
</organism>
<proteinExistence type="predicted"/>
<dbReference type="InterPro" id="IPR029064">
    <property type="entry name" value="Ribosomal_eL30-like_sf"/>
</dbReference>
<name>A0ABS4CP95_9ENTE</name>
<gene>
    <name evidence="2" type="ORF">I6N96_16800</name>
</gene>
<protein>
    <submittedName>
        <fullName evidence="2">YueI family protein</fullName>
    </submittedName>
</protein>
<comment type="caution">
    <text evidence="2">The sequence shown here is derived from an EMBL/GenBank/DDBJ whole genome shotgun (WGS) entry which is preliminary data.</text>
</comment>
<reference evidence="2 3" key="1">
    <citation type="submission" date="2020-12" db="EMBL/GenBank/DDBJ databases">
        <title>Vagococcus allomyrinae sp. nov. and Enterococcus lavae sp. nov., isolated from the larvae of Allomyrina dichotoma.</title>
        <authorList>
            <person name="Lee S.D."/>
        </authorList>
    </citation>
    <scope>NUCLEOTIDE SEQUENCE [LARGE SCALE GENOMIC DNA]</scope>
    <source>
        <strain evidence="2 3">BWM-S5</strain>
    </source>
</reference>
<dbReference type="PIRSF" id="PIRSF034303">
    <property type="entry name" value="DUF1694"/>
    <property type="match status" value="1"/>
</dbReference>
<evidence type="ECO:0000313" key="3">
    <source>
        <dbReference type="Proteomes" id="UP000673375"/>
    </source>
</evidence>